<dbReference type="Gene3D" id="3.30.70.940">
    <property type="entry name" value="NusG, N-terminal domain"/>
    <property type="match status" value="1"/>
</dbReference>
<dbReference type="InterPro" id="IPR001062">
    <property type="entry name" value="Transcrpt_antiterm_NusG"/>
</dbReference>
<evidence type="ECO:0000256" key="1">
    <source>
        <dbReference type="ARBA" id="ARBA00022814"/>
    </source>
</evidence>
<feature type="domain" description="NusG-like N-terminal" evidence="7">
    <location>
        <begin position="7"/>
        <end position="116"/>
    </location>
</feature>
<dbReference type="HAMAP" id="MF_00948">
    <property type="entry name" value="NusG"/>
    <property type="match status" value="1"/>
</dbReference>
<proteinExistence type="inferred from homology"/>
<evidence type="ECO:0000259" key="7">
    <source>
        <dbReference type="SMART" id="SM00738"/>
    </source>
</evidence>
<dbReference type="PANTHER" id="PTHR30265">
    <property type="entry name" value="RHO-INTERACTING TRANSCRIPTION TERMINATION FACTOR NUSG"/>
    <property type="match status" value="1"/>
</dbReference>
<protein>
    <recommendedName>
        <fullName evidence="4 5">Transcription termination/antitermination protein NusG</fullName>
    </recommendedName>
</protein>
<evidence type="ECO:0000256" key="4">
    <source>
        <dbReference type="HAMAP-Rule" id="MF_00948"/>
    </source>
</evidence>
<dbReference type="InterPro" id="IPR014722">
    <property type="entry name" value="Rib_uL2_dom2"/>
</dbReference>
<dbReference type="RefSeq" id="WP_011451101.1">
    <property type="nucleotide sequence ID" value="NZ_CCXQ01000107.1"/>
</dbReference>
<dbReference type="GO" id="GO:0032784">
    <property type="term" value="P:regulation of DNA-templated transcription elongation"/>
    <property type="evidence" value="ECO:0007669"/>
    <property type="project" value="InterPro"/>
</dbReference>
<dbReference type="NCBIfam" id="TIGR00922">
    <property type="entry name" value="nusG"/>
    <property type="match status" value="1"/>
</dbReference>
<dbReference type="PRINTS" id="PR00338">
    <property type="entry name" value="NUSGTNSCPFCT"/>
</dbReference>
<evidence type="ECO:0000313" key="9">
    <source>
        <dbReference type="Proteomes" id="UP000055047"/>
    </source>
</evidence>
<reference evidence="8 9" key="1">
    <citation type="submission" date="2014-09" db="EMBL/GenBank/DDBJ databases">
        <authorList>
            <person name="Loux Valentin"/>
            <person name="Dugat Thibaut"/>
        </authorList>
    </citation>
    <scope>NUCLEOTIDE SEQUENCE [LARGE SCALE GENOMIC DNA]</scope>
    <source>
        <strain evidence="8 9">BOV-10_179</strain>
    </source>
</reference>
<dbReference type="InterPro" id="IPR047050">
    <property type="entry name" value="NGN"/>
</dbReference>
<dbReference type="AlphaFoldDB" id="A0A098EHV9"/>
<dbReference type="InterPro" id="IPR008991">
    <property type="entry name" value="Translation_prot_SH3-like_sf"/>
</dbReference>
<name>A0A098EHV9_ANAPH</name>
<dbReference type="EMBL" id="CCXQ01000107">
    <property type="protein sequence ID" value="CEG20886.1"/>
    <property type="molecule type" value="Genomic_DNA"/>
</dbReference>
<dbReference type="GO" id="GO:0031564">
    <property type="term" value="P:transcription antitermination"/>
    <property type="evidence" value="ECO:0007669"/>
    <property type="project" value="UniProtKB-UniRule"/>
</dbReference>
<dbReference type="PATRIC" id="fig|948.7.peg.398"/>
<dbReference type="GO" id="GO:0006354">
    <property type="term" value="P:DNA-templated transcription elongation"/>
    <property type="evidence" value="ECO:0007669"/>
    <property type="project" value="UniProtKB-UniRule"/>
</dbReference>
<dbReference type="InterPro" id="IPR043425">
    <property type="entry name" value="NusG-like"/>
</dbReference>
<accession>A0A098EHV9</accession>
<organism evidence="8 9">
    <name type="scientific">Anaplasma phagocytophilum</name>
    <name type="common">Ehrlichia phagocytophila</name>
    <dbReference type="NCBI Taxonomy" id="948"/>
    <lineage>
        <taxon>Bacteria</taxon>
        <taxon>Pseudomonadati</taxon>
        <taxon>Pseudomonadota</taxon>
        <taxon>Alphaproteobacteria</taxon>
        <taxon>Rickettsiales</taxon>
        <taxon>Anaplasmataceae</taxon>
        <taxon>Anaplasma</taxon>
        <taxon>phagocytophilum group</taxon>
    </lineage>
</organism>
<dbReference type="Gene3D" id="2.30.30.30">
    <property type="match status" value="1"/>
</dbReference>
<dbReference type="CDD" id="cd09891">
    <property type="entry name" value="NGN_Bact_1"/>
    <property type="match status" value="1"/>
</dbReference>
<keyword evidence="2 4" id="KW-0805">Transcription regulation</keyword>
<evidence type="ECO:0000256" key="5">
    <source>
        <dbReference type="NCBIfam" id="TIGR00922"/>
    </source>
</evidence>
<dbReference type="Proteomes" id="UP000055047">
    <property type="component" value="Unassembled WGS sequence"/>
</dbReference>
<dbReference type="CDD" id="cd06091">
    <property type="entry name" value="KOW_NusG"/>
    <property type="match status" value="1"/>
</dbReference>
<evidence type="ECO:0000256" key="2">
    <source>
        <dbReference type="ARBA" id="ARBA00023015"/>
    </source>
</evidence>
<dbReference type="SUPFAM" id="SSF82679">
    <property type="entry name" value="N-utilization substance G protein NusG, N-terminal domain"/>
    <property type="match status" value="1"/>
</dbReference>
<dbReference type="Pfam" id="PF02357">
    <property type="entry name" value="NusG"/>
    <property type="match status" value="1"/>
</dbReference>
<dbReference type="InterPro" id="IPR006645">
    <property type="entry name" value="NGN-like_dom"/>
</dbReference>
<evidence type="ECO:0000313" key="8">
    <source>
        <dbReference type="EMBL" id="CEG20886.1"/>
    </source>
</evidence>
<comment type="similarity">
    <text evidence="4 6">Belongs to the NusG family.</text>
</comment>
<dbReference type="GeneID" id="92748039"/>
<dbReference type="PANTHER" id="PTHR30265:SF4">
    <property type="entry name" value="KOW MOTIF FAMILY PROTEIN, EXPRESSED"/>
    <property type="match status" value="1"/>
</dbReference>
<evidence type="ECO:0000256" key="6">
    <source>
        <dbReference type="RuleBase" id="RU000538"/>
    </source>
</evidence>
<sequence length="186" mass="21245">MKHDGIGHEWYIIQVSSGNEEKISQMILERSMQLGMSDMFREVFIPYEEVTKIKYNKKVQIKKKLSPGYVFLYMKLCDDSVNFVRKIPKVSNFLLDDFGVPKVIPLAEMEAMRSRMCQGVASDVGDDICGFEVGDEVVINDGLFQDFNGKIEYVNEEKKVAGVSVMIFGRLTKIEFKFSSIQKVGE</sequence>
<evidence type="ECO:0000256" key="3">
    <source>
        <dbReference type="ARBA" id="ARBA00023163"/>
    </source>
</evidence>
<dbReference type="InterPro" id="IPR036735">
    <property type="entry name" value="NGN_dom_sf"/>
</dbReference>
<dbReference type="SUPFAM" id="SSF50104">
    <property type="entry name" value="Translation proteins SH3-like domain"/>
    <property type="match status" value="1"/>
</dbReference>
<dbReference type="OMA" id="EWYVIHT"/>
<gene>
    <name evidence="4 8" type="primary">nusG</name>
    <name evidence="8" type="ORF">ANAPHAGO_00667</name>
</gene>
<keyword evidence="4 6" id="KW-0806">Transcription termination</keyword>
<comment type="function">
    <text evidence="4 6">Participates in transcription elongation, termination and antitermination.</text>
</comment>
<keyword evidence="1 4" id="KW-0889">Transcription antitermination</keyword>
<dbReference type="GO" id="GO:0006353">
    <property type="term" value="P:DNA-templated transcription termination"/>
    <property type="evidence" value="ECO:0007669"/>
    <property type="project" value="UniProtKB-UniRule"/>
</dbReference>
<keyword evidence="3 4" id="KW-0804">Transcription</keyword>
<dbReference type="SMART" id="SM00738">
    <property type="entry name" value="NGN"/>
    <property type="match status" value="1"/>
</dbReference>